<feature type="transmembrane region" description="Helical" evidence="2">
    <location>
        <begin position="432"/>
        <end position="450"/>
    </location>
</feature>
<feature type="compositionally biased region" description="Basic and acidic residues" evidence="1">
    <location>
        <begin position="13"/>
        <end position="22"/>
    </location>
</feature>
<accession>A0ABS4EBL6</accession>
<evidence type="ECO:0000313" key="4">
    <source>
        <dbReference type="Proteomes" id="UP000767291"/>
    </source>
</evidence>
<dbReference type="PANTHER" id="PTHR31061">
    <property type="entry name" value="LD22376P"/>
    <property type="match status" value="1"/>
</dbReference>
<feature type="transmembrane region" description="Helical" evidence="2">
    <location>
        <begin position="135"/>
        <end position="152"/>
    </location>
</feature>
<keyword evidence="3" id="KW-0808">Transferase</keyword>
<feature type="transmembrane region" description="Helical" evidence="2">
    <location>
        <begin position="224"/>
        <end position="245"/>
    </location>
</feature>
<feature type="transmembrane region" description="Helical" evidence="2">
    <location>
        <begin position="198"/>
        <end position="217"/>
    </location>
</feature>
<comment type="caution">
    <text evidence="3">The sequence shown here is derived from an EMBL/GenBank/DDBJ whole genome shotgun (WGS) entry which is preliminary data.</text>
</comment>
<feature type="region of interest" description="Disordered" evidence="1">
    <location>
        <begin position="1"/>
        <end position="90"/>
    </location>
</feature>
<dbReference type="RefSeq" id="WP_209456730.1">
    <property type="nucleotide sequence ID" value="NZ_BAAACS010000002.1"/>
</dbReference>
<name>A0ABS4EBL6_9FIRM</name>
<feature type="transmembrane region" description="Helical" evidence="2">
    <location>
        <begin position="97"/>
        <end position="115"/>
    </location>
</feature>
<feature type="compositionally biased region" description="Basic and acidic residues" evidence="1">
    <location>
        <begin position="47"/>
        <end position="70"/>
    </location>
</feature>
<feature type="compositionally biased region" description="Low complexity" evidence="1">
    <location>
        <begin position="32"/>
        <end position="46"/>
    </location>
</feature>
<dbReference type="Proteomes" id="UP000767291">
    <property type="component" value="Unassembled WGS sequence"/>
</dbReference>
<feature type="transmembrane region" description="Helical" evidence="2">
    <location>
        <begin position="311"/>
        <end position="328"/>
    </location>
</feature>
<keyword evidence="4" id="KW-1185">Reference proteome</keyword>
<feature type="transmembrane region" description="Helical" evidence="2">
    <location>
        <begin position="164"/>
        <end position="186"/>
    </location>
</feature>
<dbReference type="GO" id="GO:0016746">
    <property type="term" value="F:acyltransferase activity"/>
    <property type="evidence" value="ECO:0007669"/>
    <property type="project" value="UniProtKB-KW"/>
</dbReference>
<protein>
    <submittedName>
        <fullName evidence="3">Acyltransferase</fullName>
    </submittedName>
</protein>
<evidence type="ECO:0000313" key="3">
    <source>
        <dbReference type="EMBL" id="MBP1855291.1"/>
    </source>
</evidence>
<keyword evidence="2" id="KW-1133">Transmembrane helix</keyword>
<dbReference type="EMBL" id="JAGGJX010000002">
    <property type="protein sequence ID" value="MBP1855291.1"/>
    <property type="molecule type" value="Genomic_DNA"/>
</dbReference>
<keyword evidence="2" id="KW-0812">Transmembrane</keyword>
<sequence length="458" mass="52275">MSYALTNFGRTRKSVDGRDVLKDLNSLDYEEGSSTGSKNKKQGSNSNKDKNQTKDKYQDNDKYQNKDKGSNKTKKTGYSRKSNKDSKTRKRVKSIDVIRGLAIGLMIVGNNQAIWQRVYPPLRHAVWNGVTLADFAFPFFVISLGVTIPISIDSRLKRNDSTLTISLSIIRRSVMLILFGIFLNYLKNQDLNTIRILGVLQRMGLVYFVTSFVYLFMRKAKKKDLFIITSMIAISAFIVVGYYFIAKPYGFQMEGSLAQRVDMYFFKGHLYKPEFEPDGFLTSFVAIASGMLGCSIGSIVNNKKLGEYKKFLLILAFGIVLLLLSKYFNNYFPYNKRLWSSSFVLLTAGSYGVFLSILYFICDILNVNKIFTPIIALGSSPIFVYVATESLAILFWCRVVTSSTPPYNSLYFIEDFTYTYITPWAGSTWDSLVFAIGYLIIWMIVMMFMYKKDIVIKI</sequence>
<organism evidence="3 4">
    <name type="scientific">Metaclostridioides mangenotii</name>
    <dbReference type="NCBI Taxonomy" id="1540"/>
    <lineage>
        <taxon>Bacteria</taxon>
        <taxon>Bacillati</taxon>
        <taxon>Bacillota</taxon>
        <taxon>Clostridia</taxon>
        <taxon>Peptostreptococcales</taxon>
        <taxon>Peptostreptococcaceae</taxon>
        <taxon>Metaclostridioides</taxon>
    </lineage>
</organism>
<gene>
    <name evidence="3" type="ORF">J2Z43_001684</name>
</gene>
<feature type="transmembrane region" description="Helical" evidence="2">
    <location>
        <begin position="374"/>
        <end position="396"/>
    </location>
</feature>
<feature type="transmembrane region" description="Helical" evidence="2">
    <location>
        <begin position="280"/>
        <end position="299"/>
    </location>
</feature>
<evidence type="ECO:0000256" key="2">
    <source>
        <dbReference type="SAM" id="Phobius"/>
    </source>
</evidence>
<keyword evidence="2" id="KW-0472">Membrane</keyword>
<dbReference type="PANTHER" id="PTHR31061:SF24">
    <property type="entry name" value="LD22376P"/>
    <property type="match status" value="1"/>
</dbReference>
<proteinExistence type="predicted"/>
<reference evidence="3 4" key="1">
    <citation type="submission" date="2021-03" db="EMBL/GenBank/DDBJ databases">
        <title>Genomic Encyclopedia of Type Strains, Phase IV (KMG-IV): sequencing the most valuable type-strain genomes for metagenomic binning, comparative biology and taxonomic classification.</title>
        <authorList>
            <person name="Goeker M."/>
        </authorList>
    </citation>
    <scope>NUCLEOTIDE SEQUENCE [LARGE SCALE GENOMIC DNA]</scope>
    <source>
        <strain evidence="3 4">DSM 1289</strain>
    </source>
</reference>
<feature type="transmembrane region" description="Helical" evidence="2">
    <location>
        <begin position="340"/>
        <end position="362"/>
    </location>
</feature>
<keyword evidence="3" id="KW-0012">Acyltransferase</keyword>
<evidence type="ECO:0000256" key="1">
    <source>
        <dbReference type="SAM" id="MobiDB-lite"/>
    </source>
</evidence>